<evidence type="ECO:0000256" key="3">
    <source>
        <dbReference type="ARBA" id="ARBA00022771"/>
    </source>
</evidence>
<proteinExistence type="predicted"/>
<organism evidence="7">
    <name type="scientific">Xenopsylla cheopis</name>
    <name type="common">Oriental rat flea</name>
    <name type="synonym">Pulex cheopis</name>
    <dbReference type="NCBI Taxonomy" id="163159"/>
    <lineage>
        <taxon>Eukaryota</taxon>
        <taxon>Metazoa</taxon>
        <taxon>Ecdysozoa</taxon>
        <taxon>Arthropoda</taxon>
        <taxon>Hexapoda</taxon>
        <taxon>Insecta</taxon>
        <taxon>Pterygota</taxon>
        <taxon>Neoptera</taxon>
        <taxon>Endopterygota</taxon>
        <taxon>Siphonaptera</taxon>
        <taxon>Pulicidae</taxon>
        <taxon>Xenopsyllinae</taxon>
        <taxon>Xenopsylla</taxon>
    </lineage>
</organism>
<keyword evidence="5" id="KW-0539">Nucleus</keyword>
<reference evidence="7" key="1">
    <citation type="submission" date="2020-03" db="EMBL/GenBank/DDBJ databases">
        <title>Transcriptomic Profiling of the Digestive Tract of the Rat Flea, Xenopsylla cheopis, Following Blood Feeding and Infection with Yersinia pestis.</title>
        <authorList>
            <person name="Bland D.M."/>
            <person name="Martens C.A."/>
            <person name="Virtaneva K."/>
            <person name="Kanakabandi K."/>
            <person name="Long D."/>
            <person name="Rosenke R."/>
            <person name="Saturday G.A."/>
            <person name="Hoyt F.H."/>
            <person name="Bruno D.P."/>
            <person name="Ribeiro J.M.C."/>
            <person name="Hinnebusch J."/>
        </authorList>
    </citation>
    <scope>NUCLEOTIDE SEQUENCE</scope>
</reference>
<accession>A0A6M2DG45</accession>
<keyword evidence="4" id="KW-0862">Zinc</keyword>
<sequence>MPFGMKTTCMQCEKTESIFWHNADNGKLCNDCHELTIIKTESVDESDANVKSECDQEGNSRNARKTTRAARYKNRLNNAAVNNKQNTKGKGRRSMFKGKPTKAPSSVATVVTSDFLYYKGSYFQVGDIVRVQDVEGGYYYAQIRGLMTDQYCEKSAVLTWLLPTQASPPPDDGFDPATYIIGPEEDLPRKLSCMEFVCHAPSDYFKANAPYPNIDAGQADVYHNKGFIWSTLANMFKTEDGESS</sequence>
<dbReference type="GO" id="GO:0008270">
    <property type="term" value="F:zinc ion binding"/>
    <property type="evidence" value="ECO:0007669"/>
    <property type="project" value="UniProtKB-KW"/>
</dbReference>
<evidence type="ECO:0000256" key="1">
    <source>
        <dbReference type="ARBA" id="ARBA00004123"/>
    </source>
</evidence>
<evidence type="ECO:0000256" key="6">
    <source>
        <dbReference type="SAM" id="MobiDB-lite"/>
    </source>
</evidence>
<dbReference type="GO" id="GO:0005634">
    <property type="term" value="C:nucleus"/>
    <property type="evidence" value="ECO:0007669"/>
    <property type="project" value="UniProtKB-SubCell"/>
</dbReference>
<protein>
    <submittedName>
        <fullName evidence="7">Putative gata zinc finger domain-containing protein 1 melipona quadrifasciata</fullName>
    </submittedName>
</protein>
<dbReference type="InterPro" id="IPR039050">
    <property type="entry name" value="GATAD1"/>
</dbReference>
<evidence type="ECO:0000313" key="7">
    <source>
        <dbReference type="EMBL" id="NOV45182.1"/>
    </source>
</evidence>
<keyword evidence="3" id="KW-0863">Zinc-finger</keyword>
<feature type="region of interest" description="Disordered" evidence="6">
    <location>
        <begin position="48"/>
        <end position="101"/>
    </location>
</feature>
<feature type="compositionally biased region" description="Basic residues" evidence="6">
    <location>
        <begin position="62"/>
        <end position="74"/>
    </location>
</feature>
<evidence type="ECO:0000256" key="4">
    <source>
        <dbReference type="ARBA" id="ARBA00022833"/>
    </source>
</evidence>
<comment type="subcellular location">
    <subcellularLocation>
        <location evidence="1">Nucleus</location>
    </subcellularLocation>
</comment>
<evidence type="ECO:0000256" key="5">
    <source>
        <dbReference type="ARBA" id="ARBA00023242"/>
    </source>
</evidence>
<dbReference type="EMBL" id="GIIL01001456">
    <property type="protein sequence ID" value="NOV45182.1"/>
    <property type="molecule type" value="Transcribed_RNA"/>
</dbReference>
<dbReference type="PANTHER" id="PTHR13340:SF2">
    <property type="entry name" value="GATA ZINC FINGER DOMAIN-CONTAINING PROTEIN 1"/>
    <property type="match status" value="1"/>
</dbReference>
<feature type="compositionally biased region" description="Basic residues" evidence="6">
    <location>
        <begin position="87"/>
        <end position="100"/>
    </location>
</feature>
<keyword evidence="2" id="KW-0479">Metal-binding</keyword>
<dbReference type="GO" id="GO:0006325">
    <property type="term" value="P:chromatin organization"/>
    <property type="evidence" value="ECO:0007669"/>
    <property type="project" value="TreeGrafter"/>
</dbReference>
<evidence type="ECO:0000256" key="2">
    <source>
        <dbReference type="ARBA" id="ARBA00022723"/>
    </source>
</evidence>
<dbReference type="AlphaFoldDB" id="A0A6M2DG45"/>
<name>A0A6M2DG45_XENCH</name>
<dbReference type="PANTHER" id="PTHR13340">
    <property type="entry name" value="GATA ZINC FINGER DOMAIN-CONTAINING"/>
    <property type="match status" value="1"/>
</dbReference>
<feature type="compositionally biased region" description="Polar residues" evidence="6">
    <location>
        <begin position="75"/>
        <end position="86"/>
    </location>
</feature>